<evidence type="ECO:0000256" key="1">
    <source>
        <dbReference type="SAM" id="MobiDB-lite"/>
    </source>
</evidence>
<evidence type="ECO:0000313" key="3">
    <source>
        <dbReference type="Proteomes" id="UP000241769"/>
    </source>
</evidence>
<dbReference type="Proteomes" id="UP000241769">
    <property type="component" value="Unassembled WGS sequence"/>
</dbReference>
<sequence>MHSASVCEPFGKKNKRPPVYLEGIPLYLIQFKGGGQHSSIRPLYNKKFSVVGNTSTGLIRGHTSPSGRPKDNERGGRASAVVECILTDNDSRSKLATATTEGNV</sequence>
<reference evidence="2 3" key="1">
    <citation type="journal article" date="2018" name="Genome Biol. Evol.">
        <title>Multiple Roots of Fruiting Body Formation in Amoebozoa.</title>
        <authorList>
            <person name="Hillmann F."/>
            <person name="Forbes G."/>
            <person name="Novohradska S."/>
            <person name="Ferling I."/>
            <person name="Riege K."/>
            <person name="Groth M."/>
            <person name="Westermann M."/>
            <person name="Marz M."/>
            <person name="Spaller T."/>
            <person name="Winckler T."/>
            <person name="Schaap P."/>
            <person name="Glockner G."/>
        </authorList>
    </citation>
    <scope>NUCLEOTIDE SEQUENCE [LARGE SCALE GENOMIC DNA]</scope>
    <source>
        <strain evidence="2 3">Jena</strain>
    </source>
</reference>
<evidence type="ECO:0000313" key="2">
    <source>
        <dbReference type="EMBL" id="PRP78104.1"/>
    </source>
</evidence>
<proteinExistence type="predicted"/>
<dbReference type="EMBL" id="MDYQ01000240">
    <property type="protein sequence ID" value="PRP78104.1"/>
    <property type="molecule type" value="Genomic_DNA"/>
</dbReference>
<comment type="caution">
    <text evidence="2">The sequence shown here is derived from an EMBL/GenBank/DDBJ whole genome shotgun (WGS) entry which is preliminary data.</text>
</comment>
<name>A0A2P6N2B8_9EUKA</name>
<feature type="region of interest" description="Disordered" evidence="1">
    <location>
        <begin position="55"/>
        <end position="77"/>
    </location>
</feature>
<protein>
    <submittedName>
        <fullName evidence="2">Uncharacterized protein</fullName>
    </submittedName>
</protein>
<keyword evidence="3" id="KW-1185">Reference proteome</keyword>
<gene>
    <name evidence="2" type="ORF">PROFUN_11616</name>
</gene>
<dbReference type="AlphaFoldDB" id="A0A2P6N2B8"/>
<organism evidence="2 3">
    <name type="scientific">Planoprotostelium fungivorum</name>
    <dbReference type="NCBI Taxonomy" id="1890364"/>
    <lineage>
        <taxon>Eukaryota</taxon>
        <taxon>Amoebozoa</taxon>
        <taxon>Evosea</taxon>
        <taxon>Variosea</taxon>
        <taxon>Cavosteliida</taxon>
        <taxon>Cavosteliaceae</taxon>
        <taxon>Planoprotostelium</taxon>
    </lineage>
</organism>
<dbReference type="InParanoid" id="A0A2P6N2B8"/>
<accession>A0A2P6N2B8</accession>